<evidence type="ECO:0000256" key="6">
    <source>
        <dbReference type="ARBA" id="ARBA00022940"/>
    </source>
</evidence>
<evidence type="ECO:0000256" key="9">
    <source>
        <dbReference type="SAM" id="MobiDB-lite"/>
    </source>
</evidence>
<accession>A0A8B7S2P8</accession>
<dbReference type="PANTHER" id="PTHR11876:SF28">
    <property type="entry name" value="ALPHA-DEFENSIN 1"/>
    <property type="match status" value="1"/>
</dbReference>
<dbReference type="Proteomes" id="UP000694851">
    <property type="component" value="Unplaced"/>
</dbReference>
<dbReference type="OrthoDB" id="9808175at2759"/>
<dbReference type="InterPro" id="IPR002366">
    <property type="entry name" value="Alpha-defensin_N"/>
</dbReference>
<feature type="signal peptide" evidence="10">
    <location>
        <begin position="1"/>
        <end position="19"/>
    </location>
</feature>
<feature type="chain" id="PRO_5044664731" evidence="10">
    <location>
        <begin position="20"/>
        <end position="103"/>
    </location>
</feature>
<dbReference type="SMART" id="SM01418">
    <property type="entry name" value="Defensin_propep"/>
    <property type="match status" value="1"/>
</dbReference>
<dbReference type="GO" id="GO:0050830">
    <property type="term" value="P:defense response to Gram-positive bacterium"/>
    <property type="evidence" value="ECO:0007669"/>
    <property type="project" value="TreeGrafter"/>
</dbReference>
<dbReference type="RefSeq" id="XP_019505849.1">
    <property type="nucleotide sequence ID" value="XM_019650304.1"/>
</dbReference>
<dbReference type="GO" id="GO:0071222">
    <property type="term" value="P:cellular response to lipopolysaccharide"/>
    <property type="evidence" value="ECO:0007669"/>
    <property type="project" value="TreeGrafter"/>
</dbReference>
<sequence>MRTLALLAALLLLALQAQAELLRETADQAPAQDLPEAEDQDQPGATGQDMAISFGGDDRLARDASGLRRPTTCYCRRRSSCPAYERYSGTCTLNGILHLLCCR</sequence>
<evidence type="ECO:0000256" key="2">
    <source>
        <dbReference type="ARBA" id="ARBA00006519"/>
    </source>
</evidence>
<comment type="similarity">
    <text evidence="2">Belongs to the alpha-defensin family.</text>
</comment>
<dbReference type="GO" id="GO:0031012">
    <property type="term" value="C:extracellular matrix"/>
    <property type="evidence" value="ECO:0007669"/>
    <property type="project" value="TreeGrafter"/>
</dbReference>
<evidence type="ECO:0000313" key="13">
    <source>
        <dbReference type="RefSeq" id="XP_019505849.1"/>
    </source>
</evidence>
<dbReference type="SMART" id="SM00048">
    <property type="entry name" value="DEFSN"/>
    <property type="match status" value="1"/>
</dbReference>
<name>A0A8B7S2P8_HIPAR</name>
<evidence type="ECO:0000313" key="12">
    <source>
        <dbReference type="Proteomes" id="UP000694851"/>
    </source>
</evidence>
<keyword evidence="3" id="KW-0964">Secreted</keyword>
<dbReference type="GO" id="GO:0005615">
    <property type="term" value="C:extracellular space"/>
    <property type="evidence" value="ECO:0007669"/>
    <property type="project" value="InterPro"/>
</dbReference>
<feature type="region of interest" description="Disordered" evidence="9">
    <location>
        <begin position="26"/>
        <end position="63"/>
    </location>
</feature>
<keyword evidence="4" id="KW-0929">Antimicrobial</keyword>
<keyword evidence="6" id="KW-0211">Defensin</keyword>
<dbReference type="GO" id="GO:0051673">
    <property type="term" value="P:disruption of plasma membrane integrity in another organism"/>
    <property type="evidence" value="ECO:0007669"/>
    <property type="project" value="TreeGrafter"/>
</dbReference>
<dbReference type="GO" id="GO:0019731">
    <property type="term" value="P:antibacterial humoral response"/>
    <property type="evidence" value="ECO:0007669"/>
    <property type="project" value="TreeGrafter"/>
</dbReference>
<keyword evidence="5 10" id="KW-0732">Signal</keyword>
<dbReference type="GO" id="GO:0050829">
    <property type="term" value="P:defense response to Gram-negative bacterium"/>
    <property type="evidence" value="ECO:0007669"/>
    <property type="project" value="TreeGrafter"/>
</dbReference>
<dbReference type="PANTHER" id="PTHR11876">
    <property type="entry name" value="ALPHA-DEFENSIN 1"/>
    <property type="match status" value="1"/>
</dbReference>
<keyword evidence="8" id="KW-1015">Disulfide bond</keyword>
<dbReference type="GO" id="GO:0061844">
    <property type="term" value="P:antimicrobial humoral immune response mediated by antimicrobial peptide"/>
    <property type="evidence" value="ECO:0007669"/>
    <property type="project" value="TreeGrafter"/>
</dbReference>
<dbReference type="InterPro" id="IPR006080">
    <property type="entry name" value="Beta/alpha-defensin_C"/>
</dbReference>
<gene>
    <name evidence="13 14" type="primary">LOC109386808</name>
</gene>
<evidence type="ECO:0000256" key="1">
    <source>
        <dbReference type="ARBA" id="ARBA00004613"/>
    </source>
</evidence>
<dbReference type="PROSITE" id="PS00269">
    <property type="entry name" value="DEFENSIN"/>
    <property type="match status" value="1"/>
</dbReference>
<dbReference type="GO" id="GO:0002227">
    <property type="term" value="P:innate immune response in mucosa"/>
    <property type="evidence" value="ECO:0007669"/>
    <property type="project" value="TreeGrafter"/>
</dbReference>
<dbReference type="PIRSF" id="PIRSF001875">
    <property type="entry name" value="Alpha-defensin"/>
    <property type="match status" value="1"/>
</dbReference>
<protein>
    <submittedName>
        <fullName evidence="13 14">Defensin-5-like isoform X1</fullName>
    </submittedName>
</protein>
<dbReference type="GeneID" id="109386808"/>
<proteinExistence type="inferred from homology"/>
<keyword evidence="12" id="KW-1185">Reference proteome</keyword>
<organism evidence="12 14">
    <name type="scientific">Hipposideros armiger</name>
    <name type="common">Great Himalayan leaf-nosed bat</name>
    <dbReference type="NCBI Taxonomy" id="186990"/>
    <lineage>
        <taxon>Eukaryota</taxon>
        <taxon>Metazoa</taxon>
        <taxon>Chordata</taxon>
        <taxon>Craniata</taxon>
        <taxon>Vertebrata</taxon>
        <taxon>Euteleostomi</taxon>
        <taxon>Mammalia</taxon>
        <taxon>Eutheria</taxon>
        <taxon>Laurasiatheria</taxon>
        <taxon>Chiroptera</taxon>
        <taxon>Yinpterochiroptera</taxon>
        <taxon>Rhinolophoidea</taxon>
        <taxon>Hipposideridae</taxon>
        <taxon>Hipposideros</taxon>
    </lineage>
</organism>
<evidence type="ECO:0000256" key="3">
    <source>
        <dbReference type="ARBA" id="ARBA00022525"/>
    </source>
</evidence>
<dbReference type="Pfam" id="PF00879">
    <property type="entry name" value="Defensin_propep"/>
    <property type="match status" value="1"/>
</dbReference>
<dbReference type="InterPro" id="IPR016327">
    <property type="entry name" value="Alpha-defensin"/>
</dbReference>
<reference evidence="13 14" key="1">
    <citation type="submission" date="2025-04" db="UniProtKB">
        <authorList>
            <consortium name="RefSeq"/>
        </authorList>
    </citation>
    <scope>IDENTIFICATION</scope>
    <source>
        <tissue evidence="13 14">Muscle</tissue>
    </source>
</reference>
<dbReference type="Pfam" id="PF00323">
    <property type="entry name" value="Defensin_1"/>
    <property type="match status" value="1"/>
</dbReference>
<evidence type="ECO:0000256" key="10">
    <source>
        <dbReference type="SAM" id="SignalP"/>
    </source>
</evidence>
<evidence type="ECO:0000256" key="8">
    <source>
        <dbReference type="ARBA" id="ARBA00023157"/>
    </source>
</evidence>
<evidence type="ECO:0000256" key="5">
    <source>
        <dbReference type="ARBA" id="ARBA00022729"/>
    </source>
</evidence>
<evidence type="ECO:0000256" key="4">
    <source>
        <dbReference type="ARBA" id="ARBA00022529"/>
    </source>
</evidence>
<feature type="domain" description="Mammalian defensins" evidence="11">
    <location>
        <begin position="73"/>
        <end position="102"/>
    </location>
</feature>
<evidence type="ECO:0000313" key="14">
    <source>
        <dbReference type="RefSeq" id="XP_019505850.1"/>
    </source>
</evidence>
<dbReference type="RefSeq" id="XP_019505850.1">
    <property type="nucleotide sequence ID" value="XM_019650305.1"/>
</dbReference>
<dbReference type="AlphaFoldDB" id="A0A8B7S2P8"/>
<comment type="subcellular location">
    <subcellularLocation>
        <location evidence="1">Secreted</location>
    </subcellularLocation>
</comment>
<evidence type="ECO:0000259" key="11">
    <source>
        <dbReference type="PROSITE" id="PS00269"/>
    </source>
</evidence>
<evidence type="ECO:0000256" key="7">
    <source>
        <dbReference type="ARBA" id="ARBA00023022"/>
    </source>
</evidence>
<keyword evidence="7" id="KW-0044">Antibiotic</keyword>
<dbReference type="InterPro" id="IPR006081">
    <property type="entry name" value="Alpha-defensin_C"/>
</dbReference>
<dbReference type="KEGG" id="hai:109386808"/>